<reference evidence="10 11" key="1">
    <citation type="submission" date="2020-04" db="EMBL/GenBank/DDBJ databases">
        <title>FDA dAtabase for Regulatory Grade micrObial Sequences (FDA-ARGOS): Supporting development and validation of Infectious Disease Dx tests.</title>
        <authorList>
            <person name="Sciortino C."/>
            <person name="Tallon L."/>
            <person name="Sadzewicz L."/>
            <person name="Vavikolanu K."/>
            <person name="Mehta A."/>
            <person name="Aluvathingal J."/>
            <person name="Nadendla S."/>
            <person name="Nandy P."/>
            <person name="Geyer C."/>
            <person name="Yan Y."/>
            <person name="Sichtig H."/>
        </authorList>
    </citation>
    <scope>NUCLEOTIDE SEQUENCE [LARGE SCALE GENOMIC DNA]</scope>
    <source>
        <strain evidence="10 11">FDAARGOS_633</strain>
    </source>
</reference>
<dbReference type="PANTHER" id="PTHR22888">
    <property type="entry name" value="CYTOCHROME C OXIDASE, SUBUNIT II"/>
    <property type="match status" value="1"/>
</dbReference>
<evidence type="ECO:0000313" key="10">
    <source>
        <dbReference type="EMBL" id="QIX23878.1"/>
    </source>
</evidence>
<dbReference type="EMBL" id="CP050899">
    <property type="protein sequence ID" value="QIX23878.1"/>
    <property type="molecule type" value="Genomic_DNA"/>
</dbReference>
<evidence type="ECO:0000256" key="5">
    <source>
        <dbReference type="ARBA" id="ARBA00022982"/>
    </source>
</evidence>
<keyword evidence="6" id="KW-0186">Copper</keyword>
<evidence type="ECO:0000256" key="4">
    <source>
        <dbReference type="ARBA" id="ARBA00022723"/>
    </source>
</evidence>
<dbReference type="Pfam" id="PF00116">
    <property type="entry name" value="COX2"/>
    <property type="match status" value="1"/>
</dbReference>
<evidence type="ECO:0000256" key="8">
    <source>
        <dbReference type="SAM" id="Phobius"/>
    </source>
</evidence>
<keyword evidence="7 8" id="KW-0472">Membrane</keyword>
<dbReference type="PROSITE" id="PS50857">
    <property type="entry name" value="COX2_CUA"/>
    <property type="match status" value="1"/>
</dbReference>
<keyword evidence="8" id="KW-0812">Transmembrane</keyword>
<evidence type="ECO:0000313" key="11">
    <source>
        <dbReference type="Proteomes" id="UP000500870"/>
    </source>
</evidence>
<feature type="transmembrane region" description="Helical" evidence="8">
    <location>
        <begin position="70"/>
        <end position="93"/>
    </location>
</feature>
<keyword evidence="3" id="KW-0813">Transport</keyword>
<dbReference type="SUPFAM" id="SSF49503">
    <property type="entry name" value="Cupredoxins"/>
    <property type="match status" value="1"/>
</dbReference>
<dbReference type="InterPro" id="IPR001505">
    <property type="entry name" value="Copper_CuA"/>
</dbReference>
<dbReference type="PROSITE" id="PS00078">
    <property type="entry name" value="COX2"/>
    <property type="match status" value="1"/>
</dbReference>
<name>A0A6H0ZT02_9HYPH</name>
<dbReference type="GO" id="GO:0016020">
    <property type="term" value="C:membrane"/>
    <property type="evidence" value="ECO:0007669"/>
    <property type="project" value="UniProtKB-SubCell"/>
</dbReference>
<keyword evidence="4" id="KW-0479">Metal-binding</keyword>
<feature type="domain" description="Cytochrome oxidase subunit II copper A binding" evidence="9">
    <location>
        <begin position="104"/>
        <end position="218"/>
    </location>
</feature>
<dbReference type="GO" id="GO:0004129">
    <property type="term" value="F:cytochrome-c oxidase activity"/>
    <property type="evidence" value="ECO:0007669"/>
    <property type="project" value="InterPro"/>
</dbReference>
<keyword evidence="5" id="KW-0249">Electron transport</keyword>
<sequence length="222" mass="23741">MIALIPLLLLVSACSGDLSTLAPAGPASRKVALLWWVMLGGACAIFMLIAVLLALVFFSPASLARVKTHHWLVGGGIGFPIPSLTALVAFSFMQGESLLPQSGSDPLRIYAVSRMWKWEFAYETPTGEVRISDVMHMPVGRDVIVEVTSDDVIHSFWVPRLGGKIDAIPGLSNKIALRADQTGTFGGICAEYCGTGHVGMSFRVVAHTESEFSKVIGGLGQR</sequence>
<evidence type="ECO:0000256" key="3">
    <source>
        <dbReference type="ARBA" id="ARBA00022448"/>
    </source>
</evidence>
<dbReference type="Gene3D" id="2.60.40.420">
    <property type="entry name" value="Cupredoxins - blue copper proteins"/>
    <property type="match status" value="1"/>
</dbReference>
<dbReference type="Proteomes" id="UP000500870">
    <property type="component" value="Chromosome 3"/>
</dbReference>
<accession>A0A6H0ZT02</accession>
<dbReference type="InterPro" id="IPR045187">
    <property type="entry name" value="CcO_II"/>
</dbReference>
<dbReference type="AlphaFoldDB" id="A0A6H0ZT02"/>
<comment type="subcellular location">
    <subcellularLocation>
        <location evidence="1">Membrane</location>
    </subcellularLocation>
</comment>
<evidence type="ECO:0000256" key="1">
    <source>
        <dbReference type="ARBA" id="ARBA00004370"/>
    </source>
</evidence>
<dbReference type="GO" id="GO:0042773">
    <property type="term" value="P:ATP synthesis coupled electron transport"/>
    <property type="evidence" value="ECO:0007669"/>
    <property type="project" value="TreeGrafter"/>
</dbReference>
<dbReference type="InterPro" id="IPR002429">
    <property type="entry name" value="CcO_II-like_C"/>
</dbReference>
<proteinExistence type="inferred from homology"/>
<dbReference type="GO" id="GO:0005507">
    <property type="term" value="F:copper ion binding"/>
    <property type="evidence" value="ECO:0007669"/>
    <property type="project" value="InterPro"/>
</dbReference>
<feature type="transmembrane region" description="Helical" evidence="8">
    <location>
        <begin position="34"/>
        <end position="58"/>
    </location>
</feature>
<evidence type="ECO:0000256" key="2">
    <source>
        <dbReference type="ARBA" id="ARBA00007866"/>
    </source>
</evidence>
<organism evidence="10 11">
    <name type="scientific">Agrobacterium pusense</name>
    <dbReference type="NCBI Taxonomy" id="648995"/>
    <lineage>
        <taxon>Bacteria</taxon>
        <taxon>Pseudomonadati</taxon>
        <taxon>Pseudomonadota</taxon>
        <taxon>Alphaproteobacteria</taxon>
        <taxon>Hyphomicrobiales</taxon>
        <taxon>Rhizobiaceae</taxon>
        <taxon>Rhizobium/Agrobacterium group</taxon>
        <taxon>Agrobacterium</taxon>
    </lineage>
</organism>
<dbReference type="InterPro" id="IPR008972">
    <property type="entry name" value="Cupredoxin"/>
</dbReference>
<evidence type="ECO:0000256" key="6">
    <source>
        <dbReference type="ARBA" id="ARBA00023008"/>
    </source>
</evidence>
<comment type="similarity">
    <text evidence="2">Belongs to the cytochrome c oxidase subunit 2 family.</text>
</comment>
<dbReference type="RefSeq" id="WP_162709000.1">
    <property type="nucleotide sequence ID" value="NZ_CP050899.1"/>
</dbReference>
<evidence type="ECO:0000259" key="9">
    <source>
        <dbReference type="PROSITE" id="PS50857"/>
    </source>
</evidence>
<evidence type="ECO:0000256" key="7">
    <source>
        <dbReference type="ARBA" id="ARBA00023136"/>
    </source>
</evidence>
<dbReference type="PANTHER" id="PTHR22888:SF18">
    <property type="entry name" value="CYTOCHROME BO(3) UBIQUINOL OXIDASE SUBUNIT 2"/>
    <property type="match status" value="1"/>
</dbReference>
<protein>
    <recommendedName>
        <fullName evidence="9">Cytochrome oxidase subunit II copper A binding domain-containing protein</fullName>
    </recommendedName>
</protein>
<gene>
    <name evidence="10" type="ORF">FOB41_22285</name>
</gene>
<keyword evidence="8" id="KW-1133">Transmembrane helix</keyword>